<evidence type="ECO:0000313" key="2">
    <source>
        <dbReference type="Proteomes" id="UP000694888"/>
    </source>
</evidence>
<organism evidence="2 3">
    <name type="scientific">Aplysia californica</name>
    <name type="common">California sea hare</name>
    <dbReference type="NCBI Taxonomy" id="6500"/>
    <lineage>
        <taxon>Eukaryota</taxon>
        <taxon>Metazoa</taxon>
        <taxon>Spiralia</taxon>
        <taxon>Lophotrochozoa</taxon>
        <taxon>Mollusca</taxon>
        <taxon>Gastropoda</taxon>
        <taxon>Heterobranchia</taxon>
        <taxon>Euthyneura</taxon>
        <taxon>Tectipleura</taxon>
        <taxon>Aplysiida</taxon>
        <taxon>Aplysioidea</taxon>
        <taxon>Aplysiidae</taxon>
        <taxon>Aplysia</taxon>
    </lineage>
</organism>
<keyword evidence="2" id="KW-1185">Reference proteome</keyword>
<evidence type="ECO:0000256" key="1">
    <source>
        <dbReference type="SAM" id="MobiDB-lite"/>
    </source>
</evidence>
<dbReference type="GeneID" id="101858347"/>
<accession>A0ABM1A2J4</accession>
<feature type="region of interest" description="Disordered" evidence="1">
    <location>
        <begin position="1"/>
        <end position="24"/>
    </location>
</feature>
<evidence type="ECO:0000313" key="3">
    <source>
        <dbReference type="RefSeq" id="XP_012939554.1"/>
    </source>
</evidence>
<protein>
    <submittedName>
        <fullName evidence="3">Uncharacterized protein LOC101858347</fullName>
    </submittedName>
</protein>
<gene>
    <name evidence="3" type="primary">LOC101858347</name>
</gene>
<name>A0ABM1A2J4_APLCA</name>
<reference evidence="3" key="1">
    <citation type="submission" date="2025-08" db="UniProtKB">
        <authorList>
            <consortium name="RefSeq"/>
        </authorList>
    </citation>
    <scope>IDENTIFICATION</scope>
</reference>
<sequence>MAEEEWRSQSVLNRLPSPGPSSVRSETLFRFNRVVPADSFPEEQELQREEERSALRRTHDIWHRRRNQLVPPADIPPPTAADVFRFNHAQPSCPVDSCLPVEYQDLPPDAELLTPRQQRAHLLCPAGHPKTETGDVFRFSRVQPDHFNPDRASWLRTQVLEGEQLKSRNQCVLNPEVGDQIPQAFPSNLSTSVECRPLSSPISRPPNPTPNQWWKLTF</sequence>
<dbReference type="RefSeq" id="XP_012939554.1">
    <property type="nucleotide sequence ID" value="XM_013084100.1"/>
</dbReference>
<dbReference type="Proteomes" id="UP000694888">
    <property type="component" value="Unplaced"/>
</dbReference>
<proteinExistence type="predicted"/>